<feature type="region of interest" description="Disordered" evidence="1">
    <location>
        <begin position="421"/>
        <end position="449"/>
    </location>
</feature>
<feature type="region of interest" description="Disordered" evidence="1">
    <location>
        <begin position="320"/>
        <end position="341"/>
    </location>
</feature>
<feature type="compositionally biased region" description="Basic and acidic residues" evidence="1">
    <location>
        <begin position="421"/>
        <end position="438"/>
    </location>
</feature>
<dbReference type="AlphaFoldDB" id="A0A7W5K202"/>
<feature type="compositionally biased region" description="Basic and acidic residues" evidence="1">
    <location>
        <begin position="320"/>
        <end position="340"/>
    </location>
</feature>
<gene>
    <name evidence="2" type="ORF">BDK63_001274</name>
</gene>
<dbReference type="RefSeq" id="WP_183330531.1">
    <property type="nucleotide sequence ID" value="NZ_JACHZF010000008.1"/>
</dbReference>
<name>A0A7W5K202_9GAMM</name>
<sequence length="449" mass="52544">MGKKDHTGQNRAVDPVLLSGSTKDFEQIVGFGNQAGKYTSGGLYFEETREDLIKKFGSEKAVNEKLQEIMDGFEETLFPGLDKDQYCGVWVLHEDKGNIELNFLFAKEELRSGKSLTPYFHKADYSRVNAWKDIVNYENGFSNPGSPDKRRYFIPEFFQEYAPADFGKTESRRRDFKKDLVEELEIMAANDQFENRDDLTGYLENQRGLKVSRKIKTAISVINPQTDKPVRLKGELFEEKADYKKFSSEDYRKELMEKYENERLEKIQAQKEKYQKHMIYKKEELTKKYNKEVENGQIYEGINIEVYRRAPRVDEINEKGNKRTEGREQFVERREQENTRGTDFFEEEEGIDLETFESDCRKARRARESAFNRFFGEDGLFGKIVGEVSRRLALSTGIASKFDSIEKSDIDKEFEAEIDFEKEGQVEKEQEIEQENKKKSLKNTQGFSM</sequence>
<proteinExistence type="predicted"/>
<evidence type="ECO:0000256" key="1">
    <source>
        <dbReference type="SAM" id="MobiDB-lite"/>
    </source>
</evidence>
<organism evidence="2 3">
    <name type="scientific">Halomonas campaniensis</name>
    <dbReference type="NCBI Taxonomy" id="213554"/>
    <lineage>
        <taxon>Bacteria</taxon>
        <taxon>Pseudomonadati</taxon>
        <taxon>Pseudomonadota</taxon>
        <taxon>Gammaproteobacteria</taxon>
        <taxon>Oceanospirillales</taxon>
        <taxon>Halomonadaceae</taxon>
        <taxon>Halomonas</taxon>
    </lineage>
</organism>
<dbReference type="Proteomes" id="UP000553442">
    <property type="component" value="Unassembled WGS sequence"/>
</dbReference>
<evidence type="ECO:0000313" key="2">
    <source>
        <dbReference type="EMBL" id="MBB3330408.1"/>
    </source>
</evidence>
<protein>
    <recommendedName>
        <fullName evidence="4">Mobilization protein</fullName>
    </recommendedName>
</protein>
<dbReference type="EMBL" id="JACHZF010000008">
    <property type="protein sequence ID" value="MBB3330408.1"/>
    <property type="molecule type" value="Genomic_DNA"/>
</dbReference>
<keyword evidence="3" id="KW-1185">Reference proteome</keyword>
<evidence type="ECO:0000313" key="3">
    <source>
        <dbReference type="Proteomes" id="UP000553442"/>
    </source>
</evidence>
<reference evidence="2 3" key="1">
    <citation type="submission" date="2020-08" db="EMBL/GenBank/DDBJ databases">
        <title>Genomic Encyclopedia of Archaeal and Bacterial Type Strains, Phase II (KMG-II): from individual species to whole genera.</title>
        <authorList>
            <person name="Goeker M."/>
        </authorList>
    </citation>
    <scope>NUCLEOTIDE SEQUENCE [LARGE SCALE GENOMIC DNA]</scope>
    <source>
        <strain evidence="2 3">5AG</strain>
    </source>
</reference>
<comment type="caution">
    <text evidence="2">The sequence shown here is derived from an EMBL/GenBank/DDBJ whole genome shotgun (WGS) entry which is preliminary data.</text>
</comment>
<accession>A0A7W5K202</accession>
<evidence type="ECO:0008006" key="4">
    <source>
        <dbReference type="Google" id="ProtNLM"/>
    </source>
</evidence>